<evidence type="ECO:0000313" key="3">
    <source>
        <dbReference type="EMBL" id="EGG48368.1"/>
    </source>
</evidence>
<proteinExistence type="predicted"/>
<name>F3NDU0_9ACTN</name>
<evidence type="ECO:0000256" key="2">
    <source>
        <dbReference type="SAM" id="Phobius"/>
    </source>
</evidence>
<gene>
    <name evidence="3" type="ORF">SGM_1304</name>
</gene>
<protein>
    <submittedName>
        <fullName evidence="3">Putative membrane protein</fullName>
    </submittedName>
</protein>
<keyword evidence="2" id="KW-1133">Transmembrane helix</keyword>
<dbReference type="Proteomes" id="UP000003022">
    <property type="component" value="Unassembled WGS sequence"/>
</dbReference>
<feature type="transmembrane region" description="Helical" evidence="2">
    <location>
        <begin position="63"/>
        <end position="80"/>
    </location>
</feature>
<dbReference type="AlphaFoldDB" id="F3NDU0"/>
<sequence length="130" mass="14197">MFGRPAGTPTPSRPRHLGTEEWVEMLRYTLMRLGIFAGCLVVVWGLVYSGVVPRGLGDSNGMWIALLALVISAPISFVVLRGERDRASASVVRRVDRMKANLDANRSQEDGADEALRSRAQSAQAQEQAS</sequence>
<organism evidence="3 4">
    <name type="scientific">Streptomyces griseoaurantiacus M045</name>
    <dbReference type="NCBI Taxonomy" id="996637"/>
    <lineage>
        <taxon>Bacteria</taxon>
        <taxon>Bacillati</taxon>
        <taxon>Actinomycetota</taxon>
        <taxon>Actinomycetes</taxon>
        <taxon>Kitasatosporales</taxon>
        <taxon>Streptomycetaceae</taxon>
        <taxon>Streptomyces</taxon>
        <taxon>Streptomyces aurantiacus group</taxon>
    </lineage>
</organism>
<accession>F3NDU0</accession>
<dbReference type="Pfam" id="PF14012">
    <property type="entry name" value="DUF4229"/>
    <property type="match status" value="1"/>
</dbReference>
<reference evidence="3 4" key="1">
    <citation type="journal article" date="2011" name="J. Bacteriol.">
        <title>Draft genome sequence of the marine bacterium Streptomyces griseoaurantiacus M045, which produces novel manumycin-type antibiotics with a pABA core component.</title>
        <authorList>
            <person name="Li F."/>
            <person name="Jiang P."/>
            <person name="Zheng H."/>
            <person name="Wang S."/>
            <person name="Zhao G."/>
            <person name="Qin S."/>
            <person name="Liu Z."/>
        </authorList>
    </citation>
    <scope>NUCLEOTIDE SEQUENCE [LARGE SCALE GENOMIC DNA]</scope>
    <source>
        <strain evidence="3 4">M045</strain>
    </source>
</reference>
<feature type="compositionally biased region" description="Low complexity" evidence="1">
    <location>
        <begin position="118"/>
        <end position="130"/>
    </location>
</feature>
<feature type="compositionally biased region" description="Basic and acidic residues" evidence="1">
    <location>
        <begin position="102"/>
        <end position="117"/>
    </location>
</feature>
<feature type="region of interest" description="Disordered" evidence="1">
    <location>
        <begin position="102"/>
        <end position="130"/>
    </location>
</feature>
<dbReference type="eggNOG" id="ENOG5033BNY">
    <property type="taxonomic scope" value="Bacteria"/>
</dbReference>
<dbReference type="EMBL" id="AEYX01000024">
    <property type="protein sequence ID" value="EGG48368.1"/>
    <property type="molecule type" value="Genomic_DNA"/>
</dbReference>
<evidence type="ECO:0000256" key="1">
    <source>
        <dbReference type="SAM" id="MobiDB-lite"/>
    </source>
</evidence>
<dbReference type="InterPro" id="IPR025323">
    <property type="entry name" value="DUF4229"/>
</dbReference>
<feature type="transmembrane region" description="Helical" evidence="2">
    <location>
        <begin position="33"/>
        <end position="51"/>
    </location>
</feature>
<evidence type="ECO:0000313" key="4">
    <source>
        <dbReference type="Proteomes" id="UP000003022"/>
    </source>
</evidence>
<comment type="caution">
    <text evidence="3">The sequence shown here is derived from an EMBL/GenBank/DDBJ whole genome shotgun (WGS) entry which is preliminary data.</text>
</comment>
<keyword evidence="4" id="KW-1185">Reference proteome</keyword>
<keyword evidence="2" id="KW-0812">Transmembrane</keyword>
<dbReference type="STRING" id="996637.SGM_1304"/>
<keyword evidence="2" id="KW-0472">Membrane</keyword>